<reference evidence="9" key="1">
    <citation type="submission" date="2023-11" db="EMBL/GenBank/DDBJ databases">
        <title>Genome assemblies of two species of porcelain crab, Petrolisthes cinctipes and Petrolisthes manimaculis (Anomura: Porcellanidae).</title>
        <authorList>
            <person name="Angst P."/>
        </authorList>
    </citation>
    <scope>NUCLEOTIDE SEQUENCE</scope>
    <source>
        <strain evidence="9">PB745_02</strain>
        <tissue evidence="9">Gill</tissue>
    </source>
</reference>
<dbReference type="InterPro" id="IPR000483">
    <property type="entry name" value="Cys-rich_flank_reg_C"/>
</dbReference>
<feature type="compositionally biased region" description="Polar residues" evidence="6">
    <location>
        <begin position="619"/>
        <end position="642"/>
    </location>
</feature>
<dbReference type="InterPro" id="IPR013783">
    <property type="entry name" value="Ig-like_fold"/>
</dbReference>
<evidence type="ECO:0000313" key="9">
    <source>
        <dbReference type="EMBL" id="KAK4304749.1"/>
    </source>
</evidence>
<evidence type="ECO:0000256" key="1">
    <source>
        <dbReference type="ARBA" id="ARBA00022614"/>
    </source>
</evidence>
<feature type="non-terminal residue" evidence="9">
    <location>
        <position position="1"/>
    </location>
</feature>
<feature type="transmembrane region" description="Helical" evidence="7">
    <location>
        <begin position="319"/>
        <end position="344"/>
    </location>
</feature>
<dbReference type="InterPro" id="IPR036179">
    <property type="entry name" value="Ig-like_dom_sf"/>
</dbReference>
<organism evidence="9 10">
    <name type="scientific">Petrolisthes manimaculis</name>
    <dbReference type="NCBI Taxonomy" id="1843537"/>
    <lineage>
        <taxon>Eukaryota</taxon>
        <taxon>Metazoa</taxon>
        <taxon>Ecdysozoa</taxon>
        <taxon>Arthropoda</taxon>
        <taxon>Crustacea</taxon>
        <taxon>Multicrustacea</taxon>
        <taxon>Malacostraca</taxon>
        <taxon>Eumalacostraca</taxon>
        <taxon>Eucarida</taxon>
        <taxon>Decapoda</taxon>
        <taxon>Pleocyemata</taxon>
        <taxon>Anomura</taxon>
        <taxon>Galatheoidea</taxon>
        <taxon>Porcellanidae</taxon>
        <taxon>Petrolisthes</taxon>
    </lineage>
</organism>
<evidence type="ECO:0000313" key="10">
    <source>
        <dbReference type="Proteomes" id="UP001292094"/>
    </source>
</evidence>
<proteinExistence type="predicted"/>
<dbReference type="SMART" id="SM00082">
    <property type="entry name" value="LRRCT"/>
    <property type="match status" value="1"/>
</dbReference>
<keyword evidence="5" id="KW-0325">Glycoprotein</keyword>
<gene>
    <name evidence="9" type="ORF">Pmani_023312</name>
</gene>
<dbReference type="SUPFAM" id="SSF48726">
    <property type="entry name" value="Immunoglobulin"/>
    <property type="match status" value="1"/>
</dbReference>
<protein>
    <recommendedName>
        <fullName evidence="8">Ig-like domain-containing protein</fullName>
    </recommendedName>
</protein>
<comment type="caution">
    <text evidence="9">The sequence shown here is derived from an EMBL/GenBank/DDBJ whole genome shotgun (WGS) entry which is preliminary data.</text>
</comment>
<feature type="region of interest" description="Disordered" evidence="6">
    <location>
        <begin position="532"/>
        <end position="777"/>
    </location>
</feature>
<dbReference type="SMART" id="SM00369">
    <property type="entry name" value="LRR_TYP"/>
    <property type="match status" value="5"/>
</dbReference>
<name>A0AAE1PA57_9EUCA</name>
<evidence type="ECO:0000256" key="2">
    <source>
        <dbReference type="ARBA" id="ARBA00022729"/>
    </source>
</evidence>
<dbReference type="PANTHER" id="PTHR45842:SF12">
    <property type="entry name" value="KEKKON 5, ISOFORM A"/>
    <property type="match status" value="1"/>
</dbReference>
<evidence type="ECO:0000259" key="8">
    <source>
        <dbReference type="PROSITE" id="PS50835"/>
    </source>
</evidence>
<dbReference type="InterPro" id="IPR003599">
    <property type="entry name" value="Ig_sub"/>
</dbReference>
<dbReference type="Proteomes" id="UP001292094">
    <property type="component" value="Unassembled WGS sequence"/>
</dbReference>
<feature type="compositionally biased region" description="Pro residues" evidence="6">
    <location>
        <begin position="603"/>
        <end position="614"/>
    </location>
</feature>
<dbReference type="Gene3D" id="3.80.10.10">
    <property type="entry name" value="Ribonuclease Inhibitor"/>
    <property type="match status" value="1"/>
</dbReference>
<keyword evidence="2" id="KW-0732">Signal</keyword>
<dbReference type="PROSITE" id="PS50835">
    <property type="entry name" value="IG_LIKE"/>
    <property type="match status" value="1"/>
</dbReference>
<keyword evidence="7" id="KW-0472">Membrane</keyword>
<evidence type="ECO:0000256" key="7">
    <source>
        <dbReference type="SAM" id="Phobius"/>
    </source>
</evidence>
<dbReference type="PANTHER" id="PTHR45842">
    <property type="entry name" value="SYNAPTIC ADHESION-LIKE MOLECULE SALM"/>
    <property type="match status" value="1"/>
</dbReference>
<dbReference type="Pfam" id="PF13855">
    <property type="entry name" value="LRR_8"/>
    <property type="match status" value="2"/>
</dbReference>
<evidence type="ECO:0000256" key="5">
    <source>
        <dbReference type="ARBA" id="ARBA00023180"/>
    </source>
</evidence>
<dbReference type="InterPro" id="IPR001611">
    <property type="entry name" value="Leu-rich_rpt"/>
</dbReference>
<dbReference type="SUPFAM" id="SSF52058">
    <property type="entry name" value="L domain-like"/>
    <property type="match status" value="1"/>
</dbReference>
<dbReference type="AlphaFoldDB" id="A0AAE1PA57"/>
<dbReference type="InterPro" id="IPR003591">
    <property type="entry name" value="Leu-rich_rpt_typical-subtyp"/>
</dbReference>
<dbReference type="PROSITE" id="PS51450">
    <property type="entry name" value="LRR"/>
    <property type="match status" value="1"/>
</dbReference>
<evidence type="ECO:0000256" key="3">
    <source>
        <dbReference type="ARBA" id="ARBA00022737"/>
    </source>
</evidence>
<dbReference type="SMART" id="SM00409">
    <property type="entry name" value="IG"/>
    <property type="match status" value="1"/>
</dbReference>
<dbReference type="Pfam" id="PF13927">
    <property type="entry name" value="Ig_3"/>
    <property type="match status" value="1"/>
</dbReference>
<feature type="compositionally biased region" description="Polar residues" evidence="6">
    <location>
        <begin position="743"/>
        <end position="752"/>
    </location>
</feature>
<dbReference type="InterPro" id="IPR007110">
    <property type="entry name" value="Ig-like_dom"/>
</dbReference>
<dbReference type="SMART" id="SM00408">
    <property type="entry name" value="IGc2"/>
    <property type="match status" value="1"/>
</dbReference>
<dbReference type="Gene3D" id="2.60.40.10">
    <property type="entry name" value="Immunoglobulins"/>
    <property type="match status" value="1"/>
</dbReference>
<dbReference type="InterPro" id="IPR003598">
    <property type="entry name" value="Ig_sub2"/>
</dbReference>
<keyword evidence="7" id="KW-1133">Transmembrane helix</keyword>
<accession>A0AAE1PA57</accession>
<feature type="domain" description="Ig-like" evidence="8">
    <location>
        <begin position="193"/>
        <end position="299"/>
    </location>
</feature>
<dbReference type="EMBL" id="JAWZYT010002390">
    <property type="protein sequence ID" value="KAK4304749.1"/>
    <property type="molecule type" value="Genomic_DNA"/>
</dbReference>
<sequence>YLEKDAFRKSDLVNLQKLYLQNNDVRSVHMDAFRGLSIMIELNLSGNRIDKLHPHTFTGMEKLRVLDLSNNLLSRLNGVQFPPLPHLRKLIFTSNRLTYIHNYAFTNLNLLESLKLSENQLKLLQPDLFINNTKLLELELHDNLWQCDCKLKPLVRWVKEQSLLQTHVTCRSPERVAGRKWEAVSQDELACRPELALPQTQVPAALGQNASLVCHATGDPLPSLKWVLHGRVLTNMSIIRYSDPEQRYVVRELEVRGDRYSSGGERQSSLTVTHVSEEDFTYYTCVADNLAGLVESNVSLIPAAPTLTGAITPKNNLDLYIIIAIAVGGLLLLIILIVLICCCVRRRQRNSPKPKTKVNGDAGGVTQHMEHKHILVVNPVEKPPRKYEQVPQTDMELALLNADPGAHRSYDDVDYPEAGPAHHRTPLATLDEEDDELPTYDTTLNLDTTATPSHSGMVADYIAHYPDLLDMTRPRAVSPTQLSYHSVVAPQFTTPGEYRYSYVHPAEYTPYPVPYVSPSAVQARPGYVTLPRRHRSPTWAGHPSTSVSPPPPMASDDTLPPRHDPVYDTLGPRTTADGTSRTDLTRPSLRAAEPFTPRTPQSPASPPSTLPPYYTPVTQASAHPTRFNQRNHSATLPRSTPNLLEDNSGLHLPPHELPQSAAARSRLTGASPTPSNASTLRTNSPAYRTANMNGSTTSKTPLDSSNESTLDSTLSINNTGKSDKNASSKKVPPKPPPKPSNKRLSVSSTSSDVPRKSSLVGENGRVFQDEGPDGTEV</sequence>
<feature type="compositionally biased region" description="Polar residues" evidence="6">
    <location>
        <begin position="668"/>
        <end position="720"/>
    </location>
</feature>
<evidence type="ECO:0000256" key="4">
    <source>
        <dbReference type="ARBA" id="ARBA00023157"/>
    </source>
</evidence>
<keyword evidence="10" id="KW-1185">Reference proteome</keyword>
<dbReference type="InterPro" id="IPR032675">
    <property type="entry name" value="LRR_dom_sf"/>
</dbReference>
<dbReference type="InterPro" id="IPR050467">
    <property type="entry name" value="LRFN"/>
</dbReference>
<keyword evidence="3" id="KW-0677">Repeat</keyword>
<keyword evidence="7" id="KW-0812">Transmembrane</keyword>
<keyword evidence="4" id="KW-1015">Disulfide bond</keyword>
<evidence type="ECO:0000256" key="6">
    <source>
        <dbReference type="SAM" id="MobiDB-lite"/>
    </source>
</evidence>
<keyword evidence="1" id="KW-0433">Leucine-rich repeat</keyword>